<keyword evidence="9" id="KW-0496">Mitochondrion</keyword>
<comment type="caution">
    <text evidence="24">The sequence shown here is derived from an EMBL/GenBank/DDBJ whole genome shotgun (WGS) entry which is preliminary data.</text>
</comment>
<keyword evidence="7" id="KW-0029">Amino-acid transport</keyword>
<evidence type="ECO:0000256" key="11">
    <source>
        <dbReference type="ARBA" id="ARBA00049090"/>
    </source>
</evidence>
<evidence type="ECO:0000256" key="23">
    <source>
        <dbReference type="RuleBase" id="RU000488"/>
    </source>
</evidence>
<dbReference type="SUPFAM" id="SSF103506">
    <property type="entry name" value="Mitochondrial carrier"/>
    <property type="match status" value="1"/>
</dbReference>
<organism evidence="24 25">
    <name type="scientific">Pocillopora damicornis</name>
    <name type="common">Cauliflower coral</name>
    <name type="synonym">Millepora damicornis</name>
    <dbReference type="NCBI Taxonomy" id="46731"/>
    <lineage>
        <taxon>Eukaryota</taxon>
        <taxon>Metazoa</taxon>
        <taxon>Cnidaria</taxon>
        <taxon>Anthozoa</taxon>
        <taxon>Hexacorallia</taxon>
        <taxon>Scleractinia</taxon>
        <taxon>Astrocoeniina</taxon>
        <taxon>Pocilloporidae</taxon>
        <taxon>Pocillopora</taxon>
    </lineage>
</organism>
<evidence type="ECO:0000256" key="8">
    <source>
        <dbReference type="ARBA" id="ARBA00022989"/>
    </source>
</evidence>
<keyword evidence="8" id="KW-1133">Transmembrane helix</keyword>
<evidence type="ECO:0000256" key="15">
    <source>
        <dbReference type="ARBA" id="ARBA00051921"/>
    </source>
</evidence>
<dbReference type="Pfam" id="PF00153">
    <property type="entry name" value="Mito_carr"/>
    <property type="match status" value="3"/>
</dbReference>
<comment type="catalytic activity">
    <reaction evidence="15">
        <text>L-ornithine(in) + L-arginine(out) = L-ornithine(out) + L-arginine(in)</text>
        <dbReference type="Rhea" id="RHEA:34991"/>
        <dbReference type="ChEBI" id="CHEBI:32682"/>
        <dbReference type="ChEBI" id="CHEBI:46911"/>
    </reaction>
</comment>
<dbReference type="EMBL" id="RCHS01004153">
    <property type="protein sequence ID" value="RMX37342.1"/>
    <property type="molecule type" value="Genomic_DNA"/>
</dbReference>
<evidence type="ECO:0000256" key="9">
    <source>
        <dbReference type="ARBA" id="ARBA00023128"/>
    </source>
</evidence>
<accession>A0A3M6T7J2</accession>
<proteinExistence type="inferred from homology"/>
<comment type="catalytic activity">
    <reaction evidence="13">
        <text>L-histidine(out) + L-arginine(in) = L-histidine(in) + L-arginine(out)</text>
        <dbReference type="Rhea" id="RHEA:71063"/>
        <dbReference type="ChEBI" id="CHEBI:32682"/>
        <dbReference type="ChEBI" id="CHEBI:57595"/>
    </reaction>
</comment>
<dbReference type="Proteomes" id="UP000275408">
    <property type="component" value="Unassembled WGS sequence"/>
</dbReference>
<dbReference type="InterPro" id="IPR018108">
    <property type="entry name" value="MCP_transmembrane"/>
</dbReference>
<evidence type="ECO:0000256" key="5">
    <source>
        <dbReference type="ARBA" id="ARBA00022737"/>
    </source>
</evidence>
<evidence type="ECO:0000256" key="2">
    <source>
        <dbReference type="ARBA" id="ARBA00006375"/>
    </source>
</evidence>
<dbReference type="GO" id="GO:1990575">
    <property type="term" value="P:mitochondrial L-ornithine transmembrane transport"/>
    <property type="evidence" value="ECO:0007669"/>
    <property type="project" value="UniProtKB-ARBA"/>
</dbReference>
<dbReference type="GO" id="GO:0005289">
    <property type="term" value="F:high-affinity L-arginine transmembrane transporter activity"/>
    <property type="evidence" value="ECO:0007669"/>
    <property type="project" value="TreeGrafter"/>
</dbReference>
<evidence type="ECO:0000256" key="3">
    <source>
        <dbReference type="ARBA" id="ARBA00022448"/>
    </source>
</evidence>
<dbReference type="AlphaFoldDB" id="A0A3M6T7J2"/>
<comment type="catalytic activity">
    <reaction evidence="14">
        <text>L-homoarginine(in) + L-arginine(out) = L-homoarginine(out) + L-arginine(in)</text>
        <dbReference type="Rhea" id="RHEA:72799"/>
        <dbReference type="ChEBI" id="CHEBI:32682"/>
        <dbReference type="ChEBI" id="CHEBI:143006"/>
    </reaction>
</comment>
<comment type="similarity">
    <text evidence="2 23">Belongs to the mitochondrial carrier (TC 2.A.29) family.</text>
</comment>
<evidence type="ECO:0000256" key="21">
    <source>
        <dbReference type="ARBA" id="ARBA00080567"/>
    </source>
</evidence>
<dbReference type="InterPro" id="IPR023395">
    <property type="entry name" value="MCP_dom_sf"/>
</dbReference>
<dbReference type="PRINTS" id="PR00926">
    <property type="entry name" value="MITOCARRIER"/>
</dbReference>
<evidence type="ECO:0000256" key="6">
    <source>
        <dbReference type="ARBA" id="ARBA00022792"/>
    </source>
</evidence>
<dbReference type="InterPro" id="IPR002067">
    <property type="entry name" value="MCP"/>
</dbReference>
<comment type="subcellular location">
    <subcellularLocation>
        <location evidence="1">Mitochondrion inner membrane</location>
        <topology evidence="1">Multi-pass membrane protein</topology>
    </subcellularLocation>
</comment>
<evidence type="ECO:0000313" key="24">
    <source>
        <dbReference type="EMBL" id="RMX37342.1"/>
    </source>
</evidence>
<reference evidence="24 25" key="1">
    <citation type="journal article" date="2018" name="Sci. Rep.">
        <title>Comparative analysis of the Pocillopora damicornis genome highlights role of immune system in coral evolution.</title>
        <authorList>
            <person name="Cunning R."/>
            <person name="Bay R.A."/>
            <person name="Gillette P."/>
            <person name="Baker A.C."/>
            <person name="Traylor-Knowles N."/>
        </authorList>
    </citation>
    <scope>NUCLEOTIDE SEQUENCE [LARGE SCALE GENOMIC DNA]</scope>
    <source>
        <strain evidence="24">RSMAS</strain>
        <tissue evidence="24">Whole animal</tissue>
    </source>
</reference>
<keyword evidence="3 23" id="KW-0813">Transport</keyword>
<dbReference type="InterPro" id="IPR050567">
    <property type="entry name" value="Mitochondrial_Carrier"/>
</dbReference>
<comment type="catalytic activity">
    <reaction evidence="16">
        <text>N(omega)-methyl-L-arginine(in) + L-arginine(out) = N(omega)-methyl-L-arginine(out) + L-arginine(in)</text>
        <dbReference type="Rhea" id="RHEA:72803"/>
        <dbReference type="ChEBI" id="CHEBI:32682"/>
        <dbReference type="ChEBI" id="CHEBI:114953"/>
    </reaction>
</comment>
<keyword evidence="6" id="KW-0999">Mitochondrion inner membrane</keyword>
<evidence type="ECO:0000256" key="13">
    <source>
        <dbReference type="ARBA" id="ARBA00050768"/>
    </source>
</evidence>
<sequence>MALDFVAGCLGGWSGIVVGHPFDTVKVRLQTQVSKRYVGTINCFTQIVKQETVFGLYKGMLSPMAGVGLINAIIFGVHGNLSRLLEPGLSSQCIAGGVAGAVQSIVCCPMELAKTLVQVQNTSKPLYHGSIDCLQKIYKKNGITGLYKGMTITLTREIPSFAIYFGTFEFFCNAMTPEGDGAGHIGPLGLLLAGGLSGISSWFFTYPIDVVKSRFQADGEGKNRRYQSILDCVKKTYKSGGLHAFSQGLSATILRAFPTNAATLATVTVTLRIARDHKKQAEFA</sequence>
<dbReference type="PANTHER" id="PTHR45624:SF61">
    <property type="entry name" value="MITOCHONDRIAL BASIC AMINO ACIDS TRANSPORTER"/>
    <property type="match status" value="1"/>
</dbReference>
<dbReference type="OMA" id="VYRESGW"/>
<feature type="repeat" description="Solcar" evidence="22">
    <location>
        <begin position="87"/>
        <end position="174"/>
    </location>
</feature>
<comment type="catalytic activity">
    <reaction evidence="11">
        <text>L-lysine(out) + L-arginine(in) = L-lysine(in) + L-arginine(out)</text>
        <dbReference type="Rhea" id="RHEA:70827"/>
        <dbReference type="ChEBI" id="CHEBI:32551"/>
        <dbReference type="ChEBI" id="CHEBI:32682"/>
    </reaction>
</comment>
<evidence type="ECO:0000256" key="7">
    <source>
        <dbReference type="ARBA" id="ARBA00022970"/>
    </source>
</evidence>
<evidence type="ECO:0000256" key="17">
    <source>
        <dbReference type="ARBA" id="ARBA00071763"/>
    </source>
</evidence>
<protein>
    <recommendedName>
        <fullName evidence="17">Mitochondrial basic amino acids transporter</fullName>
    </recommendedName>
    <alternativeName>
        <fullName evidence="21">Carnitine/acylcarnitine translocase-like</fullName>
    </alternativeName>
    <alternativeName>
        <fullName evidence="20">Mitochondrial carnitine/acylcarnitine carrier protein CACL</fullName>
    </alternativeName>
    <alternativeName>
        <fullName evidence="19">Mitochondrial ornithine transporter 3</fullName>
    </alternativeName>
    <alternativeName>
        <fullName evidence="18">Solute carrier family 25 member 29</fullName>
    </alternativeName>
</protein>
<keyword evidence="10 22" id="KW-0472">Membrane</keyword>
<keyword evidence="25" id="KW-1185">Reference proteome</keyword>
<evidence type="ECO:0000256" key="12">
    <source>
        <dbReference type="ARBA" id="ARBA00050592"/>
    </source>
</evidence>
<dbReference type="PANTHER" id="PTHR45624">
    <property type="entry name" value="MITOCHONDRIAL BASIC AMINO ACIDS TRANSPORTER-RELATED"/>
    <property type="match status" value="1"/>
</dbReference>
<dbReference type="OrthoDB" id="193856at2759"/>
<evidence type="ECO:0000256" key="16">
    <source>
        <dbReference type="ARBA" id="ARBA00052673"/>
    </source>
</evidence>
<evidence type="ECO:0000256" key="18">
    <source>
        <dbReference type="ARBA" id="ARBA00076491"/>
    </source>
</evidence>
<evidence type="ECO:0000256" key="10">
    <source>
        <dbReference type="ARBA" id="ARBA00023136"/>
    </source>
</evidence>
<comment type="catalytic activity">
    <reaction evidence="12">
        <text>L-histidine(out) = L-histidine(in)</text>
        <dbReference type="Rhea" id="RHEA:72807"/>
        <dbReference type="ChEBI" id="CHEBI:57595"/>
    </reaction>
</comment>
<dbReference type="Gene3D" id="1.50.40.10">
    <property type="entry name" value="Mitochondrial carrier domain"/>
    <property type="match status" value="2"/>
</dbReference>
<evidence type="ECO:0000256" key="20">
    <source>
        <dbReference type="ARBA" id="ARBA00079387"/>
    </source>
</evidence>
<gene>
    <name evidence="24" type="ORF">pdam_00015449</name>
</gene>
<keyword evidence="4 22" id="KW-0812">Transmembrane</keyword>
<dbReference type="GO" id="GO:0005743">
    <property type="term" value="C:mitochondrial inner membrane"/>
    <property type="evidence" value="ECO:0007669"/>
    <property type="project" value="UniProtKB-SubCell"/>
</dbReference>
<keyword evidence="5" id="KW-0677">Repeat</keyword>
<dbReference type="PROSITE" id="PS50920">
    <property type="entry name" value="SOLCAR"/>
    <property type="match status" value="3"/>
</dbReference>
<evidence type="ECO:0000313" key="25">
    <source>
        <dbReference type="Proteomes" id="UP000275408"/>
    </source>
</evidence>
<dbReference type="STRING" id="46731.A0A3M6T7J2"/>
<evidence type="ECO:0000256" key="1">
    <source>
        <dbReference type="ARBA" id="ARBA00004448"/>
    </source>
</evidence>
<dbReference type="FunFam" id="1.50.40.10:FF:000037">
    <property type="entry name" value="Solute carrier family 25 member 29"/>
    <property type="match status" value="1"/>
</dbReference>
<name>A0A3M6T7J2_POCDA</name>
<evidence type="ECO:0000256" key="14">
    <source>
        <dbReference type="ARBA" id="ARBA00051045"/>
    </source>
</evidence>
<evidence type="ECO:0000256" key="19">
    <source>
        <dbReference type="ARBA" id="ARBA00078745"/>
    </source>
</evidence>
<evidence type="ECO:0000256" key="4">
    <source>
        <dbReference type="ARBA" id="ARBA00022692"/>
    </source>
</evidence>
<feature type="repeat" description="Solcar" evidence="22">
    <location>
        <begin position="1"/>
        <end position="84"/>
    </location>
</feature>
<feature type="repeat" description="Solcar" evidence="22">
    <location>
        <begin position="185"/>
        <end position="273"/>
    </location>
</feature>
<evidence type="ECO:0000256" key="22">
    <source>
        <dbReference type="PROSITE-ProRule" id="PRU00282"/>
    </source>
</evidence>